<dbReference type="Proteomes" id="UP000014803">
    <property type="component" value="Chromosome"/>
</dbReference>
<dbReference type="InterPro" id="IPR036282">
    <property type="entry name" value="Glutathione-S-Trfase_C_sf"/>
</dbReference>
<dbReference type="InterPro" id="IPR032710">
    <property type="entry name" value="NTF2-like_dom_sf"/>
</dbReference>
<dbReference type="InterPro" id="IPR040079">
    <property type="entry name" value="Glutathione_S-Trfase"/>
</dbReference>
<dbReference type="RefSeq" id="WP_020738452.1">
    <property type="nucleotide sequence ID" value="NC_021658.1"/>
</dbReference>
<dbReference type="STRING" id="1254432.SCE1572_32740"/>
<dbReference type="PROSITE" id="PS50404">
    <property type="entry name" value="GST_NTER"/>
    <property type="match status" value="1"/>
</dbReference>
<evidence type="ECO:0000313" key="3">
    <source>
        <dbReference type="EMBL" id="AGP38837.1"/>
    </source>
</evidence>
<dbReference type="SFLD" id="SFLDG00358">
    <property type="entry name" value="Main_(cytGST)"/>
    <property type="match status" value="1"/>
</dbReference>
<dbReference type="Gene3D" id="3.40.30.10">
    <property type="entry name" value="Glutaredoxin"/>
    <property type="match status" value="1"/>
</dbReference>
<dbReference type="HOGENOM" id="CLU_787330_0_0_7"/>
<dbReference type="Pfam" id="PF00043">
    <property type="entry name" value="GST_C"/>
    <property type="match status" value="1"/>
</dbReference>
<dbReference type="SFLD" id="SFLDS00019">
    <property type="entry name" value="Glutathione_Transferase_(cytos"/>
    <property type="match status" value="1"/>
</dbReference>
<dbReference type="SUPFAM" id="SSF47616">
    <property type="entry name" value="GST C-terminal domain-like"/>
    <property type="match status" value="1"/>
</dbReference>
<dbReference type="InterPro" id="IPR004046">
    <property type="entry name" value="GST_C"/>
</dbReference>
<dbReference type="Pfam" id="PF13417">
    <property type="entry name" value="GST_N_3"/>
    <property type="match status" value="1"/>
</dbReference>
<evidence type="ECO:0000313" key="4">
    <source>
        <dbReference type="Proteomes" id="UP000014803"/>
    </source>
</evidence>
<dbReference type="eggNOG" id="COG0625">
    <property type="taxonomic scope" value="Bacteria"/>
</dbReference>
<proteinExistence type="predicted"/>
<feature type="domain" description="GST C-terminal" evidence="2">
    <location>
        <begin position="215"/>
        <end position="352"/>
    </location>
</feature>
<evidence type="ECO:0008006" key="5">
    <source>
        <dbReference type="Google" id="ProtNLM"/>
    </source>
</evidence>
<dbReference type="PANTHER" id="PTHR44051">
    <property type="entry name" value="GLUTATHIONE S-TRANSFERASE-RELATED"/>
    <property type="match status" value="1"/>
</dbReference>
<gene>
    <name evidence="3" type="ORF">SCE1572_32740</name>
</gene>
<organism evidence="3 4">
    <name type="scientific">Sorangium cellulosum So0157-2</name>
    <dbReference type="NCBI Taxonomy" id="1254432"/>
    <lineage>
        <taxon>Bacteria</taxon>
        <taxon>Pseudomonadati</taxon>
        <taxon>Myxococcota</taxon>
        <taxon>Polyangia</taxon>
        <taxon>Polyangiales</taxon>
        <taxon>Polyangiaceae</taxon>
        <taxon>Sorangium</taxon>
    </lineage>
</organism>
<dbReference type="eggNOG" id="COG3631">
    <property type="taxonomic scope" value="Bacteria"/>
</dbReference>
<protein>
    <recommendedName>
        <fullName evidence="5">Glutathione S-transferase</fullName>
    </recommendedName>
</protein>
<dbReference type="PANTHER" id="PTHR44051:SF8">
    <property type="entry name" value="GLUTATHIONE S-TRANSFERASE GSTA"/>
    <property type="match status" value="1"/>
</dbReference>
<evidence type="ECO:0000259" key="1">
    <source>
        <dbReference type="PROSITE" id="PS50404"/>
    </source>
</evidence>
<dbReference type="InterPro" id="IPR037401">
    <property type="entry name" value="SnoaL-like"/>
</dbReference>
<dbReference type="EMBL" id="CP003969">
    <property type="protein sequence ID" value="AGP38837.1"/>
    <property type="molecule type" value="Genomic_DNA"/>
</dbReference>
<dbReference type="Gene3D" id="1.20.1050.10">
    <property type="match status" value="1"/>
</dbReference>
<dbReference type="Gene3D" id="3.10.450.50">
    <property type="match status" value="1"/>
</dbReference>
<dbReference type="PATRIC" id="fig|1254432.3.peg.7423"/>
<dbReference type="Pfam" id="PF12680">
    <property type="entry name" value="SnoaL_2"/>
    <property type="match status" value="1"/>
</dbReference>
<evidence type="ECO:0000259" key="2">
    <source>
        <dbReference type="PROSITE" id="PS50405"/>
    </source>
</evidence>
<accession>S4Y020</accession>
<name>S4Y020_SORCE</name>
<dbReference type="AlphaFoldDB" id="S4Y020"/>
<sequence>MNEIVKIIHASQDALVARDVDAYLALLSDDVVVSDPSTPRLVGRDAVRRHVEGLLASFSEIEFLDRKVFPLGLGAAMRFTLRTRTADGRDGTLDGVDVFELNEQREIARITSYLDAPGASAAAPAPQAGALEVYWASGSPPAWRVLLLLAVKGVPYTSKLLQLSREEHTAPAYLEVSPRGKVPAIRDGAFCLHESLAIMAYLDRKHPSPPLFGESAEEAGAIARVIAEHESYLYPALGQIARAVFSGDPTALADEEPAVRAAVATLHEELARLEASLARRDYLAGPRLSAADLTVYPSIQLAVRAATRPAAAPLDLAVAPLAARYPKLAAWGARIEALPGYDATYPPHWRTA</sequence>
<dbReference type="CDD" id="cd00570">
    <property type="entry name" value="GST_N_family"/>
    <property type="match status" value="1"/>
</dbReference>
<dbReference type="SUPFAM" id="SSF54427">
    <property type="entry name" value="NTF2-like"/>
    <property type="match status" value="1"/>
</dbReference>
<feature type="domain" description="GST N-terminal" evidence="1">
    <location>
        <begin position="129"/>
        <end position="210"/>
    </location>
</feature>
<dbReference type="InterPro" id="IPR036249">
    <property type="entry name" value="Thioredoxin-like_sf"/>
</dbReference>
<dbReference type="InterPro" id="IPR010987">
    <property type="entry name" value="Glutathione-S-Trfase_C-like"/>
</dbReference>
<reference evidence="3 4" key="1">
    <citation type="journal article" date="2013" name="Sci. Rep.">
        <title>Extraordinary expansion of a Sorangium cellulosum genome from an alkaline milieu.</title>
        <authorList>
            <person name="Han K."/>
            <person name="Li Z.F."/>
            <person name="Peng R."/>
            <person name="Zhu L.P."/>
            <person name="Zhou T."/>
            <person name="Wang L.G."/>
            <person name="Li S.G."/>
            <person name="Zhang X.B."/>
            <person name="Hu W."/>
            <person name="Wu Z.H."/>
            <person name="Qin N."/>
            <person name="Li Y.Z."/>
        </authorList>
    </citation>
    <scope>NUCLEOTIDE SEQUENCE [LARGE SCALE GENOMIC DNA]</scope>
    <source>
        <strain evidence="3 4">So0157-2</strain>
    </source>
</reference>
<dbReference type="SUPFAM" id="SSF52833">
    <property type="entry name" value="Thioredoxin-like"/>
    <property type="match status" value="1"/>
</dbReference>
<dbReference type="InterPro" id="IPR004045">
    <property type="entry name" value="Glutathione_S-Trfase_N"/>
</dbReference>
<dbReference type="PROSITE" id="PS50405">
    <property type="entry name" value="GST_CTER"/>
    <property type="match status" value="1"/>
</dbReference>
<dbReference type="KEGG" id="scu:SCE1572_32740"/>